<feature type="domain" description="C2H2-type" evidence="2">
    <location>
        <begin position="536"/>
        <end position="563"/>
    </location>
</feature>
<dbReference type="Pfam" id="PF26176">
    <property type="entry name" value="zf_C2H2_17_2"/>
    <property type="match status" value="1"/>
</dbReference>
<organism evidence="3 4">
    <name type="scientific">Clohesyomyces aquaticus</name>
    <dbReference type="NCBI Taxonomy" id="1231657"/>
    <lineage>
        <taxon>Eukaryota</taxon>
        <taxon>Fungi</taxon>
        <taxon>Dikarya</taxon>
        <taxon>Ascomycota</taxon>
        <taxon>Pezizomycotina</taxon>
        <taxon>Dothideomycetes</taxon>
        <taxon>Pleosporomycetidae</taxon>
        <taxon>Pleosporales</taxon>
        <taxon>Lindgomycetaceae</taxon>
        <taxon>Clohesyomyces</taxon>
    </lineage>
</organism>
<feature type="region of interest" description="Disordered" evidence="1">
    <location>
        <begin position="376"/>
        <end position="504"/>
    </location>
</feature>
<feature type="compositionally biased region" description="Polar residues" evidence="1">
    <location>
        <begin position="424"/>
        <end position="434"/>
    </location>
</feature>
<dbReference type="InterPro" id="IPR013087">
    <property type="entry name" value="Znf_C2H2_type"/>
</dbReference>
<feature type="compositionally biased region" description="Polar residues" evidence="1">
    <location>
        <begin position="389"/>
        <end position="403"/>
    </location>
</feature>
<feature type="domain" description="C2H2-type" evidence="2">
    <location>
        <begin position="507"/>
        <end position="532"/>
    </location>
</feature>
<dbReference type="PANTHER" id="PTHR46179">
    <property type="entry name" value="ZINC FINGER PROTEIN"/>
    <property type="match status" value="1"/>
</dbReference>
<dbReference type="EMBL" id="MCFA01000002">
    <property type="protein sequence ID" value="ORY19505.1"/>
    <property type="molecule type" value="Genomic_DNA"/>
</dbReference>
<sequence length="707" mass="79863">MNITAPNSNALSTIAANDTLFLKQNDAPSFEAFSLNQIISYLAVVHEGLRVFHRARSEHDDEWLIAQGLEFGLSFDEVFIANYEHLLLRLQSQLVDALTRKVIEALLGGNHDKRQHRLLNWFFEYAGNQRPLSTTWPWSIKPSLAVLWGVCWMFYDNASQNGNSRVPQTRFLQEEWLGNLGWGAPQPNQSDFDFGRELITGTQTAAGEQQSPFGHAPSGPRDLRHLSLHHVPTHQHSLNRGSADHRGPITGRRGSSAFQGPTASAAPTYNTYASASHASSIRPRHTNNFSPEFPGFATTQVFTGSIPQQQLHVDTNTEDWPFSFSSPLPQRHGSEGHLNAHTPVIQITDSNGSQAPDNVGFAPPQHLDYSSYNTYEHSLPRQPQAPHLNLNNISNFPPSQYNMGGNCDHSPIQNTQIRMHERTPSTNSNSNMPTPVSIAAPHSPLRSPITERGHERRPSNTSSLAPERQDSEEQSSQDGDENDDLSPRRNHAYKRSEEPPRNREGKMFCKHKECTNMTFDRKCEWSKHMDKHDRPYKCNVKGCEKLQGFTYSGGLLRHEREVHKMHGGTKKSLFCPFTDCKRSSGAGFTRKENLAEHVRRVHRRTSMSSDMGNMIIPRPFTRDGSTEVQRIPEEPRSPYQRTLETQEDSQQLSAKRKRVSDAGLSDEGDESDLRAELKRLRKENAEKDTRLRSLEAAVAMLQQQGRR</sequence>
<evidence type="ECO:0000256" key="1">
    <source>
        <dbReference type="SAM" id="MobiDB-lite"/>
    </source>
</evidence>
<feature type="compositionally biased region" description="Acidic residues" evidence="1">
    <location>
        <begin position="470"/>
        <end position="484"/>
    </location>
</feature>
<accession>A0A1Y2ABV9</accession>
<reference evidence="3 4" key="1">
    <citation type="submission" date="2016-07" db="EMBL/GenBank/DDBJ databases">
        <title>Pervasive Adenine N6-methylation of Active Genes in Fungi.</title>
        <authorList>
            <consortium name="DOE Joint Genome Institute"/>
            <person name="Mondo S.J."/>
            <person name="Dannebaum R.O."/>
            <person name="Kuo R.C."/>
            <person name="Labutti K."/>
            <person name="Haridas S."/>
            <person name="Kuo A."/>
            <person name="Salamov A."/>
            <person name="Ahrendt S.R."/>
            <person name="Lipzen A."/>
            <person name="Sullivan W."/>
            <person name="Andreopoulos W.B."/>
            <person name="Clum A."/>
            <person name="Lindquist E."/>
            <person name="Daum C."/>
            <person name="Ramamoorthy G.K."/>
            <person name="Gryganskyi A."/>
            <person name="Culley D."/>
            <person name="Magnuson J.K."/>
            <person name="James T.Y."/>
            <person name="O'Malley M.A."/>
            <person name="Stajich J.E."/>
            <person name="Spatafora J.W."/>
            <person name="Visel A."/>
            <person name="Grigoriev I.V."/>
        </authorList>
    </citation>
    <scope>NUCLEOTIDE SEQUENCE [LARGE SCALE GENOMIC DNA]</scope>
    <source>
        <strain evidence="3 4">CBS 115471</strain>
    </source>
</reference>
<gene>
    <name evidence="3" type="ORF">BCR34DRAFT_552253</name>
</gene>
<dbReference type="GO" id="GO:0006357">
    <property type="term" value="P:regulation of transcription by RNA polymerase II"/>
    <property type="evidence" value="ECO:0007669"/>
    <property type="project" value="TreeGrafter"/>
</dbReference>
<evidence type="ECO:0000259" key="2">
    <source>
        <dbReference type="SMART" id="SM00355"/>
    </source>
</evidence>
<feature type="compositionally biased region" description="Basic and acidic residues" evidence="1">
    <location>
        <begin position="494"/>
        <end position="504"/>
    </location>
</feature>
<dbReference type="Proteomes" id="UP000193144">
    <property type="component" value="Unassembled WGS sequence"/>
</dbReference>
<protein>
    <recommendedName>
        <fullName evidence="2">C2H2-type domain-containing protein</fullName>
    </recommendedName>
</protein>
<proteinExistence type="predicted"/>
<keyword evidence="4" id="KW-1185">Reference proteome</keyword>
<dbReference type="GO" id="GO:0005634">
    <property type="term" value="C:nucleus"/>
    <property type="evidence" value="ECO:0007669"/>
    <property type="project" value="TreeGrafter"/>
</dbReference>
<comment type="caution">
    <text evidence="3">The sequence shown here is derived from an EMBL/GenBank/DDBJ whole genome shotgun (WGS) entry which is preliminary data.</text>
</comment>
<dbReference type="Pfam" id="PF26177">
    <property type="entry name" value="zf_C2H2_17_1st"/>
    <property type="match status" value="1"/>
</dbReference>
<feature type="region of interest" description="Disordered" evidence="1">
    <location>
        <begin position="233"/>
        <end position="263"/>
    </location>
</feature>
<evidence type="ECO:0000313" key="3">
    <source>
        <dbReference type="EMBL" id="ORY19505.1"/>
    </source>
</evidence>
<name>A0A1Y2ABV9_9PLEO</name>
<dbReference type="PANTHER" id="PTHR46179:SF24">
    <property type="entry name" value="C2H2-TYPE DOMAIN-CONTAINING PROTEIN"/>
    <property type="match status" value="1"/>
</dbReference>
<feature type="domain" description="C2H2-type" evidence="2">
    <location>
        <begin position="573"/>
        <end position="602"/>
    </location>
</feature>
<feature type="compositionally biased region" description="Polar residues" evidence="1">
    <location>
        <begin position="639"/>
        <end position="653"/>
    </location>
</feature>
<dbReference type="InterPro" id="IPR059009">
    <property type="entry name" value="Znf_C2H2_17_1st"/>
</dbReference>
<dbReference type="SMART" id="SM00355">
    <property type="entry name" value="ZnF_C2H2"/>
    <property type="match status" value="3"/>
</dbReference>
<dbReference type="AlphaFoldDB" id="A0A1Y2ABV9"/>
<dbReference type="Gene3D" id="3.30.160.60">
    <property type="entry name" value="Classic Zinc Finger"/>
    <property type="match status" value="2"/>
</dbReference>
<dbReference type="OrthoDB" id="5305647at2759"/>
<feature type="region of interest" description="Disordered" evidence="1">
    <location>
        <begin position="610"/>
        <end position="671"/>
    </location>
</feature>
<dbReference type="InterPro" id="IPR051061">
    <property type="entry name" value="Zinc_finger_trans_reg"/>
</dbReference>
<evidence type="ECO:0000313" key="4">
    <source>
        <dbReference type="Proteomes" id="UP000193144"/>
    </source>
</evidence>
<dbReference type="InterPro" id="IPR059095">
    <property type="entry name" value="Znf_C2H2_17_2nd"/>
</dbReference>
<feature type="compositionally biased region" description="Basic and acidic residues" evidence="1">
    <location>
        <begin position="449"/>
        <end position="458"/>
    </location>
</feature>
<feature type="compositionally biased region" description="Basic and acidic residues" evidence="1">
    <location>
        <begin position="620"/>
        <end position="636"/>
    </location>
</feature>